<feature type="domain" description="SH2" evidence="15">
    <location>
        <begin position="628"/>
        <end position="724"/>
    </location>
</feature>
<dbReference type="FunFam" id="3.30.505.10:FF:000009">
    <property type="entry name" value="1-phosphatidylinositol 4,5-bisphosphate phosphodiesterase gamma"/>
    <property type="match status" value="1"/>
</dbReference>
<dbReference type="FunFam" id="2.30.30.40:FF:000119">
    <property type="entry name" value="1-phosphatidylinositol 4,5-bisphosphate phosphodiesterase gamma"/>
    <property type="match status" value="1"/>
</dbReference>
<feature type="domain" description="PH" evidence="17">
    <location>
        <begin position="27"/>
        <end position="142"/>
    </location>
</feature>
<dbReference type="Gene3D" id="2.30.29.30">
    <property type="entry name" value="Pleckstrin-homology domain (PH domain)/Phosphotyrosine-binding domain (PTB)"/>
    <property type="match status" value="1"/>
</dbReference>
<dbReference type="SMART" id="SM00252">
    <property type="entry name" value="SH2"/>
    <property type="match status" value="2"/>
</dbReference>
<dbReference type="PROSITE" id="PS50007">
    <property type="entry name" value="PIPLC_X_DOMAIN"/>
    <property type="match status" value="1"/>
</dbReference>
<dbReference type="SMART" id="SM00149">
    <property type="entry name" value="PLCYc"/>
    <property type="match status" value="1"/>
</dbReference>
<evidence type="ECO:0000256" key="14">
    <source>
        <dbReference type="RuleBase" id="RU361133"/>
    </source>
</evidence>
<dbReference type="PROSITE" id="PS50002">
    <property type="entry name" value="SH3"/>
    <property type="match status" value="1"/>
</dbReference>
<dbReference type="Pfam" id="PF00388">
    <property type="entry name" value="PI-PLC-X"/>
    <property type="match status" value="1"/>
</dbReference>
<dbReference type="Gene3D" id="2.30.30.40">
    <property type="entry name" value="SH3 Domains"/>
    <property type="match status" value="1"/>
</dbReference>
<dbReference type="CDD" id="cd09932">
    <property type="entry name" value="SH2_C-SH2_PLC_gamma_like"/>
    <property type="match status" value="1"/>
</dbReference>
<comment type="cofactor">
    <cofactor evidence="1">
        <name>Ca(2+)</name>
        <dbReference type="ChEBI" id="CHEBI:29108"/>
    </cofactor>
</comment>
<evidence type="ECO:0000256" key="4">
    <source>
        <dbReference type="ARBA" id="ARBA00022553"/>
    </source>
</evidence>
<dbReference type="GO" id="GO:0032587">
    <property type="term" value="C:ruffle membrane"/>
    <property type="evidence" value="ECO:0007669"/>
    <property type="project" value="TreeGrafter"/>
</dbReference>
<dbReference type="SUPFAM" id="SSF47473">
    <property type="entry name" value="EF-hand"/>
    <property type="match status" value="1"/>
</dbReference>
<evidence type="ECO:0000256" key="1">
    <source>
        <dbReference type="ARBA" id="ARBA00001913"/>
    </source>
</evidence>
<dbReference type="PROSITE" id="PS50008">
    <property type="entry name" value="PIPLC_Y_DOMAIN"/>
    <property type="match status" value="1"/>
</dbReference>
<dbReference type="GO" id="GO:0004435">
    <property type="term" value="F:phosphatidylinositol-4,5-bisphosphate phospholipase C activity"/>
    <property type="evidence" value="ECO:0007669"/>
    <property type="project" value="UniProtKB-EC"/>
</dbReference>
<evidence type="ECO:0000256" key="6">
    <source>
        <dbReference type="ARBA" id="ARBA00022801"/>
    </source>
</evidence>
<dbReference type="Gene3D" id="3.30.505.10">
    <property type="entry name" value="SH2 domain"/>
    <property type="match status" value="2"/>
</dbReference>
<dbReference type="PROSITE" id="PS50001">
    <property type="entry name" value="SH2"/>
    <property type="match status" value="2"/>
</dbReference>
<dbReference type="Gene3D" id="3.20.20.190">
    <property type="entry name" value="Phosphatidylinositol (PI) phosphodiesterase"/>
    <property type="match status" value="2"/>
</dbReference>
<dbReference type="InterPro" id="IPR056586">
    <property type="entry name" value="EF-hand_PLCG1"/>
</dbReference>
<dbReference type="InterPro" id="IPR035024">
    <property type="entry name" value="PLC-gamma_N-SH2"/>
</dbReference>
<evidence type="ECO:0000256" key="2">
    <source>
        <dbReference type="ARBA" id="ARBA00012368"/>
    </source>
</evidence>
<keyword evidence="3 13" id="KW-0728">SH3 domain</keyword>
<dbReference type="InterPro" id="IPR035892">
    <property type="entry name" value="C2_domain_sf"/>
</dbReference>
<evidence type="ECO:0000313" key="20">
    <source>
        <dbReference type="EMBL" id="KAK2162254.1"/>
    </source>
</evidence>
<dbReference type="InterPro" id="IPR000980">
    <property type="entry name" value="SH2"/>
</dbReference>
<dbReference type="SUPFAM" id="SSF49562">
    <property type="entry name" value="C2 domain (Calcium/lipid-binding domain, CaLB)"/>
    <property type="match status" value="1"/>
</dbReference>
<evidence type="ECO:0000256" key="5">
    <source>
        <dbReference type="ARBA" id="ARBA00022737"/>
    </source>
</evidence>
<dbReference type="GO" id="GO:0046488">
    <property type="term" value="P:phosphatidylinositol metabolic process"/>
    <property type="evidence" value="ECO:0007669"/>
    <property type="project" value="TreeGrafter"/>
</dbReference>
<evidence type="ECO:0000259" key="17">
    <source>
        <dbReference type="PROSITE" id="PS50003"/>
    </source>
</evidence>
<feature type="domain" description="SH3" evidence="16">
    <location>
        <begin position="754"/>
        <end position="814"/>
    </location>
</feature>
<organism evidence="20 21">
    <name type="scientific">Paralvinella palmiformis</name>
    <dbReference type="NCBI Taxonomy" id="53620"/>
    <lineage>
        <taxon>Eukaryota</taxon>
        <taxon>Metazoa</taxon>
        <taxon>Spiralia</taxon>
        <taxon>Lophotrochozoa</taxon>
        <taxon>Annelida</taxon>
        <taxon>Polychaeta</taxon>
        <taxon>Sedentaria</taxon>
        <taxon>Canalipalpata</taxon>
        <taxon>Terebellida</taxon>
        <taxon>Terebelliformia</taxon>
        <taxon>Alvinellidae</taxon>
        <taxon>Paralvinella</taxon>
    </lineage>
</organism>
<dbReference type="InterPro" id="IPR036860">
    <property type="entry name" value="SH2_dom_sf"/>
</dbReference>
<dbReference type="SMART" id="SM00239">
    <property type="entry name" value="C2"/>
    <property type="match status" value="1"/>
</dbReference>
<dbReference type="GO" id="GO:0010634">
    <property type="term" value="P:positive regulation of epithelial cell migration"/>
    <property type="evidence" value="ECO:0007669"/>
    <property type="project" value="TreeGrafter"/>
</dbReference>
<dbReference type="CDD" id="cd13362">
    <property type="entry name" value="PH_PLC_gamma"/>
    <property type="match status" value="1"/>
</dbReference>
<keyword evidence="8 14" id="KW-0442">Lipid degradation</keyword>
<protein>
    <recommendedName>
        <fullName evidence="2 14">Phosphoinositide phospholipase C</fullName>
        <ecNumber evidence="2 14">3.1.4.11</ecNumber>
    </recommendedName>
</protein>
<comment type="caution">
    <text evidence="20">The sequence shown here is derived from an EMBL/GenBank/DDBJ whole genome shotgun (WGS) entry which is preliminary data.</text>
</comment>
<evidence type="ECO:0000256" key="10">
    <source>
        <dbReference type="ARBA" id="ARBA00023098"/>
    </source>
</evidence>
<dbReference type="InterPro" id="IPR017946">
    <property type="entry name" value="PLC-like_Pdiesterase_TIM-brl"/>
</dbReference>
<keyword evidence="11" id="KW-0807">Transducer</keyword>
<dbReference type="GO" id="GO:0016042">
    <property type="term" value="P:lipid catabolic process"/>
    <property type="evidence" value="ECO:0007669"/>
    <property type="project" value="UniProtKB-KW"/>
</dbReference>
<reference evidence="20" key="1">
    <citation type="journal article" date="2023" name="Mol. Biol. Evol.">
        <title>Third-Generation Sequencing Reveals the Adaptive Role of the Epigenome in Three Deep-Sea Polychaetes.</title>
        <authorList>
            <person name="Perez M."/>
            <person name="Aroh O."/>
            <person name="Sun Y."/>
            <person name="Lan Y."/>
            <person name="Juniper S.K."/>
            <person name="Young C.R."/>
            <person name="Angers B."/>
            <person name="Qian P.Y."/>
        </authorList>
    </citation>
    <scope>NUCLEOTIDE SEQUENCE</scope>
    <source>
        <strain evidence="20">P08H-3</strain>
    </source>
</reference>
<dbReference type="SMART" id="SM00326">
    <property type="entry name" value="SH3"/>
    <property type="match status" value="1"/>
</dbReference>
<dbReference type="PROSITE" id="PS50003">
    <property type="entry name" value="PH_DOMAIN"/>
    <property type="match status" value="1"/>
</dbReference>
<dbReference type="InterPro" id="IPR000909">
    <property type="entry name" value="PLipase_C_PInositol-sp_X_dom"/>
</dbReference>
<proteinExistence type="predicted"/>
<dbReference type="InterPro" id="IPR001192">
    <property type="entry name" value="PI-PLC_fam"/>
</dbReference>
<evidence type="ECO:0000256" key="12">
    <source>
        <dbReference type="PROSITE-ProRule" id="PRU00191"/>
    </source>
</evidence>
<feature type="domain" description="C2" evidence="18">
    <location>
        <begin position="1014"/>
        <end position="1143"/>
    </location>
</feature>
<dbReference type="Proteomes" id="UP001208570">
    <property type="component" value="Unassembled WGS sequence"/>
</dbReference>
<dbReference type="Pfam" id="PF23583">
    <property type="entry name" value="EF_HAND_2_PLCG"/>
    <property type="match status" value="1"/>
</dbReference>
<keyword evidence="7" id="KW-0106">Calcium</keyword>
<evidence type="ECO:0000256" key="9">
    <source>
        <dbReference type="ARBA" id="ARBA00022999"/>
    </source>
</evidence>
<evidence type="ECO:0000259" key="15">
    <source>
        <dbReference type="PROSITE" id="PS50001"/>
    </source>
</evidence>
<dbReference type="FunFam" id="3.30.505.10:FF:000011">
    <property type="entry name" value="1-phosphatidylinositol 4,5-bisphosphate phosphodiesterase gamma"/>
    <property type="match status" value="1"/>
</dbReference>
<keyword evidence="9 12" id="KW-0727">SH2 domain</keyword>
<dbReference type="PRINTS" id="PR00401">
    <property type="entry name" value="SH2DOMAIN"/>
</dbReference>
<dbReference type="InterPro" id="IPR011992">
    <property type="entry name" value="EF-hand-dom_pair"/>
</dbReference>
<keyword evidence="6 14" id="KW-0378">Hydrolase</keyword>
<dbReference type="PANTHER" id="PTHR10336:SF159">
    <property type="entry name" value="1-PHOSPHATIDYLINOSITOL 4,5-BISPHOSPHATE PHOSPHODIESTERASE GAMMA"/>
    <property type="match status" value="1"/>
</dbReference>
<dbReference type="InterPro" id="IPR035023">
    <property type="entry name" value="PLC-gamma_C-SH2"/>
</dbReference>
<dbReference type="SMART" id="SM00233">
    <property type="entry name" value="PH"/>
    <property type="match status" value="2"/>
</dbReference>
<dbReference type="InterPro" id="IPR011993">
    <property type="entry name" value="PH-like_dom_sf"/>
</dbReference>
<dbReference type="PROSITE" id="PS50004">
    <property type="entry name" value="C2"/>
    <property type="match status" value="1"/>
</dbReference>
<evidence type="ECO:0000256" key="8">
    <source>
        <dbReference type="ARBA" id="ARBA00022963"/>
    </source>
</evidence>
<dbReference type="SMART" id="SM00148">
    <property type="entry name" value="PLCXc"/>
    <property type="match status" value="1"/>
</dbReference>
<keyword evidence="4" id="KW-0597">Phosphoprotein</keyword>
<dbReference type="CDD" id="cd10341">
    <property type="entry name" value="SH2_N-SH2_PLC_gamma_like"/>
    <property type="match status" value="1"/>
</dbReference>
<dbReference type="SUPFAM" id="SSF50044">
    <property type="entry name" value="SH3-domain"/>
    <property type="match status" value="1"/>
</dbReference>
<evidence type="ECO:0000256" key="7">
    <source>
        <dbReference type="ARBA" id="ARBA00022837"/>
    </source>
</evidence>
<feature type="domain" description="PI-PLC Y-box" evidence="19">
    <location>
        <begin position="907"/>
        <end position="1020"/>
    </location>
</feature>
<evidence type="ECO:0000259" key="16">
    <source>
        <dbReference type="PROSITE" id="PS50002"/>
    </source>
</evidence>
<dbReference type="SUPFAM" id="SSF50729">
    <property type="entry name" value="PH domain-like"/>
    <property type="match status" value="1"/>
</dbReference>
<feature type="domain" description="SH2" evidence="15">
    <location>
        <begin position="516"/>
        <end position="617"/>
    </location>
</feature>
<name>A0AAD9K030_9ANNE</name>
<dbReference type="Pfam" id="PF00168">
    <property type="entry name" value="C2"/>
    <property type="match status" value="1"/>
</dbReference>
<gene>
    <name evidence="20" type="ORF">LSH36_101g04011</name>
</gene>
<evidence type="ECO:0000256" key="11">
    <source>
        <dbReference type="ARBA" id="ARBA00023224"/>
    </source>
</evidence>
<evidence type="ECO:0000259" key="19">
    <source>
        <dbReference type="PROSITE" id="PS50008"/>
    </source>
</evidence>
<dbReference type="GO" id="GO:0051209">
    <property type="term" value="P:release of sequestered calcium ion into cytosol"/>
    <property type="evidence" value="ECO:0007669"/>
    <property type="project" value="TreeGrafter"/>
</dbReference>
<sequence length="1225" mass="142620">MAHPNLSPRGSGSAITNGLDDILDTLRALEAGSRLTRFYMRKRPEIRMFSVKLETRQIVWSRNNGGKPEGIVDIREIREIRPGKNSKEFERMKEDADARRYSSELCFVVFYGSDFCLKALSLAAPNQMEYKRWLDGLTFLVEEQKTASYTLQVERWLRKEFYGLDSHSNNRVTMRDIKSWLPRINYKMSTNSVRERFQLLEKYFLDLLKKNQGKMSLDCFQFFLVLVQKETKAKDKKWVECHMSSFLEDPHREAIGVFFTKEEFLSYLFSAHNSIWDDSHSVVSQNMDLSLNNYWIASSHNTYLTGDQFLSDSSTEAYARCLRWGCRCIELDCWDGPENKPIITHGHTMTSKISFTEALTIIRDSAFVVSDYPLILSIENHCSIPQQRAMASAFKSVFGDALVTEYLECSSDVLPSPNQLKRRIIIKHKKLPDNAGTGDVLLNDDSNQTESDLSNSIKNGMLFLEDPVERKWLPHFFVLTSTKLSYTEETQPEEEEDEEPALINAINEELHYSEKWFHGRLEGGRDRAEMLLHEYSYLGDGTFLVRDSETFVGDFSLSFWRRGQVHHCRIKSRQEGGQIKYFLIPTYLSDSLYSLIQHYREYPLRAQSFDQVLTEPVPQPQSHIGKQWYHDNIDRETAEDWLSRVHYDGAFLIRRRQQSDLHDSSDPYQFAISFRAEGKIKHCRIKQEERLYTIGTASFESLVELVDYYKKNPLYRKMKLRYAVNEEVVQRQGMDPDEQSIYSGEMYTNPNDFVSRVKVRALYDYKKQRADELSFTKNAVIINVQKQDGGWWRGDYAGDKQLWFPANHVEEIESEESIDDSHDDLLGALQKGSFDIRNVVVDRLSRADHPYIFRVTNTKQMKLEIACADEHDMLDWIDKIRMCANNAQQMQRLCKNMERTKGIARELSDLSIYCRPVPFDKADPKNIYEMCSFPETKVEGFVKKRQCGVLIEFNRRKLSRVYPKGQRVESSNYDPMQMWNCNIHMTALNYQTPDRAIQLNDGLFQQNGHCGYVLQPESVRKANYDPYDKQSVDVQPICVSLTIIGARHLVKSGRGIASPFVEVEVTGAYYDRHNKYKTGSKVDNGFNPLWFEQCEFDVINPEVALIRFVVQDEDMFSEANFLGQATYPVRCLRPGFRSIQLKNGFGEDLELATLLVLIDLKNPMEEDGEMYVSIQQLRDRSDELRHEIEALEQQRDSDSLLRKRQELRLTETSLLEKSEERIKSR</sequence>
<dbReference type="SUPFAM" id="SSF51695">
    <property type="entry name" value="PLC-like phosphodiesterases"/>
    <property type="match status" value="1"/>
</dbReference>
<dbReference type="GO" id="GO:0048015">
    <property type="term" value="P:phosphatidylinositol-mediated signaling"/>
    <property type="evidence" value="ECO:0007669"/>
    <property type="project" value="TreeGrafter"/>
</dbReference>
<keyword evidence="10 14" id="KW-0443">Lipid metabolism</keyword>
<keyword evidence="21" id="KW-1185">Reference proteome</keyword>
<evidence type="ECO:0000313" key="21">
    <source>
        <dbReference type="Proteomes" id="UP001208570"/>
    </source>
</evidence>
<dbReference type="PRINTS" id="PR00390">
    <property type="entry name" value="PHPHLIPASEC"/>
</dbReference>
<keyword evidence="5" id="KW-0677">Repeat</keyword>
<dbReference type="InterPro" id="IPR036028">
    <property type="entry name" value="SH3-like_dom_sf"/>
</dbReference>
<dbReference type="EC" id="3.1.4.11" evidence="2 14"/>
<dbReference type="InterPro" id="IPR001711">
    <property type="entry name" value="PLipase_C_Pinositol-sp_Y"/>
</dbReference>
<evidence type="ECO:0000256" key="13">
    <source>
        <dbReference type="PROSITE-ProRule" id="PRU00192"/>
    </source>
</evidence>
<dbReference type="Pfam" id="PF00018">
    <property type="entry name" value="SH3_1"/>
    <property type="match status" value="1"/>
</dbReference>
<dbReference type="EMBL" id="JAODUP010000101">
    <property type="protein sequence ID" value="KAK2162254.1"/>
    <property type="molecule type" value="Genomic_DNA"/>
</dbReference>
<dbReference type="AlphaFoldDB" id="A0AAD9K030"/>
<comment type="catalytic activity">
    <reaction evidence="14">
        <text>a 1,2-diacyl-sn-glycero-3-phospho-(1D-myo-inositol-4,5-bisphosphate) + H2O = 1D-myo-inositol 1,4,5-trisphosphate + a 1,2-diacyl-sn-glycerol + H(+)</text>
        <dbReference type="Rhea" id="RHEA:33179"/>
        <dbReference type="ChEBI" id="CHEBI:15377"/>
        <dbReference type="ChEBI" id="CHEBI:15378"/>
        <dbReference type="ChEBI" id="CHEBI:17815"/>
        <dbReference type="ChEBI" id="CHEBI:58456"/>
        <dbReference type="ChEBI" id="CHEBI:203600"/>
        <dbReference type="EC" id="3.1.4.11"/>
    </reaction>
</comment>
<dbReference type="Pfam" id="PF23329">
    <property type="entry name" value="EF_HAND_1_PLCG"/>
    <property type="match status" value="1"/>
</dbReference>
<dbReference type="SUPFAM" id="SSF55550">
    <property type="entry name" value="SH2 domain"/>
    <property type="match status" value="2"/>
</dbReference>
<dbReference type="CDD" id="cd00275">
    <property type="entry name" value="C2_PLC_like"/>
    <property type="match status" value="1"/>
</dbReference>
<dbReference type="Pfam" id="PF00387">
    <property type="entry name" value="PI-PLC-Y"/>
    <property type="match status" value="1"/>
</dbReference>
<dbReference type="InterPro" id="IPR001452">
    <property type="entry name" value="SH3_domain"/>
</dbReference>
<dbReference type="InterPro" id="IPR057061">
    <property type="entry name" value="PLCG_EF-hand_2"/>
</dbReference>
<evidence type="ECO:0000259" key="18">
    <source>
        <dbReference type="PROSITE" id="PS50004"/>
    </source>
</evidence>
<dbReference type="Pfam" id="PF00017">
    <property type="entry name" value="SH2"/>
    <property type="match status" value="2"/>
</dbReference>
<accession>A0AAD9K030</accession>
<dbReference type="InterPro" id="IPR000008">
    <property type="entry name" value="C2_dom"/>
</dbReference>
<evidence type="ECO:0000256" key="3">
    <source>
        <dbReference type="ARBA" id="ARBA00022443"/>
    </source>
</evidence>
<dbReference type="Gene3D" id="2.60.40.150">
    <property type="entry name" value="C2 domain"/>
    <property type="match status" value="1"/>
</dbReference>
<dbReference type="InterPro" id="IPR001849">
    <property type="entry name" value="PH_domain"/>
</dbReference>
<dbReference type="PANTHER" id="PTHR10336">
    <property type="entry name" value="PHOSPHOINOSITIDE-SPECIFIC PHOSPHOLIPASE C FAMILY PROTEIN"/>
    <property type="match status" value="1"/>
</dbReference>